<dbReference type="SUPFAM" id="SSF52980">
    <property type="entry name" value="Restriction endonuclease-like"/>
    <property type="match status" value="1"/>
</dbReference>
<dbReference type="InterPro" id="IPR019080">
    <property type="entry name" value="YqaJ_viral_recombinase"/>
</dbReference>
<dbReference type="GO" id="GO:0006281">
    <property type="term" value="P:DNA repair"/>
    <property type="evidence" value="ECO:0007669"/>
    <property type="project" value="UniProtKB-ARBA"/>
</dbReference>
<feature type="domain" description="YqaJ viral recombinase" evidence="1">
    <location>
        <begin position="2"/>
        <end position="110"/>
    </location>
</feature>
<reference evidence="2" key="1">
    <citation type="journal article" date="2011" name="PLoS ONE">
        <title>A deep insight into the sialotranscriptome of the gulf coast tick, Amblyomma maculatum.</title>
        <authorList>
            <person name="Karim S."/>
            <person name="Singh P."/>
            <person name="Ribeiro J.M."/>
        </authorList>
    </citation>
    <scope>NUCLEOTIDE SEQUENCE</scope>
    <source>
        <tissue evidence="2">Salivary gland</tissue>
    </source>
</reference>
<evidence type="ECO:0000313" key="2">
    <source>
        <dbReference type="EMBL" id="AEO36930.1"/>
    </source>
</evidence>
<proteinExistence type="evidence at transcript level"/>
<dbReference type="InterPro" id="IPR051703">
    <property type="entry name" value="NF-kappa-B_Signaling_Reg"/>
</dbReference>
<dbReference type="PANTHER" id="PTHR46609">
    <property type="entry name" value="EXONUCLEASE, PHAGE-TYPE/RECB, C-TERMINAL DOMAIN-CONTAINING PROTEIN"/>
    <property type="match status" value="1"/>
</dbReference>
<dbReference type="InterPro" id="IPR011335">
    <property type="entry name" value="Restrct_endonuc-II-like"/>
</dbReference>
<evidence type="ECO:0000259" key="1">
    <source>
        <dbReference type="Pfam" id="PF09588"/>
    </source>
</evidence>
<dbReference type="Pfam" id="PF09588">
    <property type="entry name" value="YqaJ"/>
    <property type="match status" value="1"/>
</dbReference>
<sequence>MYGLQNEEVAVQQYTQIMQLYDKVVTISNTGLHIHGEYSFIAASPDRLVTDGGIAGLLEVKCPSSKAGQKVLDACSDKAFCAEVINGEVCLKRTHAYFYQIQGQLGVTRKAWCDFVLWTGHLELQHSVSVQRIYFDS</sequence>
<protein>
    <recommendedName>
        <fullName evidence="1">YqaJ viral recombinase domain-containing protein</fullName>
    </recommendedName>
</protein>
<accession>G3MTW2</accession>
<dbReference type="Gene3D" id="3.90.320.10">
    <property type="match status" value="1"/>
</dbReference>
<dbReference type="AlphaFoldDB" id="G3MTW2"/>
<organism evidence="2">
    <name type="scientific">Amblyomma maculatum</name>
    <name type="common">Gulf Coast tick</name>
    <dbReference type="NCBI Taxonomy" id="34609"/>
    <lineage>
        <taxon>Eukaryota</taxon>
        <taxon>Metazoa</taxon>
        <taxon>Ecdysozoa</taxon>
        <taxon>Arthropoda</taxon>
        <taxon>Chelicerata</taxon>
        <taxon>Arachnida</taxon>
        <taxon>Acari</taxon>
        <taxon>Parasitiformes</taxon>
        <taxon>Ixodida</taxon>
        <taxon>Ixodoidea</taxon>
        <taxon>Ixodidae</taxon>
        <taxon>Amblyomminae</taxon>
        <taxon>Amblyomma</taxon>
    </lineage>
</organism>
<name>G3MTW2_AMBMU</name>
<dbReference type="InterPro" id="IPR011604">
    <property type="entry name" value="PDDEXK-like_dom_sf"/>
</dbReference>
<dbReference type="PANTHER" id="PTHR46609:SF8">
    <property type="entry name" value="YQAJ VIRAL RECOMBINASE DOMAIN-CONTAINING PROTEIN"/>
    <property type="match status" value="1"/>
</dbReference>
<dbReference type="CDD" id="cd22343">
    <property type="entry name" value="PDDEXK_lambda_exonuclease-like"/>
    <property type="match status" value="1"/>
</dbReference>
<dbReference type="EMBL" id="JO845314">
    <property type="protein sequence ID" value="AEO36930.1"/>
    <property type="molecule type" value="mRNA"/>
</dbReference>